<dbReference type="AlphaFoldDB" id="A9V2B0"/>
<dbReference type="Proteomes" id="UP000001357">
    <property type="component" value="Unassembled WGS sequence"/>
</dbReference>
<dbReference type="SUPFAM" id="SSF53474">
    <property type="entry name" value="alpha/beta-Hydrolases"/>
    <property type="match status" value="1"/>
</dbReference>
<feature type="signal peptide" evidence="3">
    <location>
        <begin position="1"/>
        <end position="23"/>
    </location>
</feature>
<dbReference type="PANTHER" id="PTHR43142:SF1">
    <property type="entry name" value="CARBOXYLIC ESTER HYDROLASE"/>
    <property type="match status" value="1"/>
</dbReference>
<organism evidence="5 6">
    <name type="scientific">Monosiga brevicollis</name>
    <name type="common">Choanoflagellate</name>
    <dbReference type="NCBI Taxonomy" id="81824"/>
    <lineage>
        <taxon>Eukaryota</taxon>
        <taxon>Choanoflagellata</taxon>
        <taxon>Craspedida</taxon>
        <taxon>Salpingoecidae</taxon>
        <taxon>Monosiga</taxon>
    </lineage>
</organism>
<sequence>MHRRPVLAVVLCCFITQIPAGWSVQTQPWDVVYTPDGPIQGSLDLQTGVVGYRSIPYAEAPVGRLRYAPPVQRQPWSKVHDGTQHGPSCITSGDLTFARDREEAAADCLTVSVYTPPGLNMSAQPSKPVIIYLHGGGFIMGSSTYDIISPYPAAFVRDTDTILVHVQYRLGPAGFVALPEMTEEHGYAGTLGLLDQRLAMQWVQRNIGAFGGDPSRVTLMGESAGAFSICFHMVAPQNAGLFQRVILQSAMCDFHFPTLEEGYEQGYQLAEASGCATPKDDAEQGQAANDTSSVLDCLRSVDEPFVQEVLPHRRGLLMHTGVRWFPVMDGAYISQQPIDLIRQGQMLDVDVIIGSNADEGTLFALIAYKLVIFPSAWPDLLRATFEPDMADFFLNALPDEWSAHHKLTTMFDNLFACSVRRMAGLIEENSGPDTQVYLYNYAMVPTSQWWPFSGIGAFHSSELLYLFNGDDTMHAGERRVAKKLRHFWGAFAHDAHLNQSHLSAGAGAPAWPAYTKSSPNFFRFDFDGRDPHPVLRESLQPLEQLLARRKVFADGQHSEEHPHELCELFDALVDENGYVHPPRPYDEAWYSWFLNIPVIIAIEFLVMNRLKLAAIVLAAMAFYAYRRRSQALDDPKKVQ</sequence>
<accession>A9V2B0</accession>
<dbReference type="GeneID" id="5892115"/>
<keyword evidence="6" id="KW-1185">Reference proteome</keyword>
<reference evidence="5 6" key="1">
    <citation type="journal article" date="2008" name="Nature">
        <title>The genome of the choanoflagellate Monosiga brevicollis and the origin of metazoans.</title>
        <authorList>
            <consortium name="JGI Sequencing"/>
            <person name="King N."/>
            <person name="Westbrook M.J."/>
            <person name="Young S.L."/>
            <person name="Kuo A."/>
            <person name="Abedin M."/>
            <person name="Chapman J."/>
            <person name="Fairclough S."/>
            <person name="Hellsten U."/>
            <person name="Isogai Y."/>
            <person name="Letunic I."/>
            <person name="Marr M."/>
            <person name="Pincus D."/>
            <person name="Putnam N."/>
            <person name="Rokas A."/>
            <person name="Wright K.J."/>
            <person name="Zuzow R."/>
            <person name="Dirks W."/>
            <person name="Good M."/>
            <person name="Goodstein D."/>
            <person name="Lemons D."/>
            <person name="Li W."/>
            <person name="Lyons J.B."/>
            <person name="Morris A."/>
            <person name="Nichols S."/>
            <person name="Richter D.J."/>
            <person name="Salamov A."/>
            <person name="Bork P."/>
            <person name="Lim W.A."/>
            <person name="Manning G."/>
            <person name="Miller W.T."/>
            <person name="McGinnis W."/>
            <person name="Shapiro H."/>
            <person name="Tjian R."/>
            <person name="Grigoriev I.V."/>
            <person name="Rokhsar D."/>
        </authorList>
    </citation>
    <scope>NUCLEOTIDE SEQUENCE [LARGE SCALE GENOMIC DNA]</scope>
    <source>
        <strain evidence="6">MX1 / ATCC 50154</strain>
    </source>
</reference>
<dbReference type="STRING" id="81824.A9V2B0"/>
<dbReference type="InterPro" id="IPR029058">
    <property type="entry name" value="AB_hydrolase_fold"/>
</dbReference>
<comment type="similarity">
    <text evidence="1 3">Belongs to the type-B carboxylesterase/lipase family.</text>
</comment>
<dbReference type="EC" id="3.1.1.-" evidence="3"/>
<feature type="domain" description="Carboxylesterase type B" evidence="4">
    <location>
        <begin position="31"/>
        <end position="528"/>
    </location>
</feature>
<dbReference type="KEGG" id="mbr:MONBRDRAFT_32887"/>
<dbReference type="eggNOG" id="KOG4389">
    <property type="taxonomic scope" value="Eukaryota"/>
</dbReference>
<dbReference type="InterPro" id="IPR019826">
    <property type="entry name" value="Carboxylesterase_B_AS"/>
</dbReference>
<name>A9V2B0_MONBE</name>
<dbReference type="GO" id="GO:0016787">
    <property type="term" value="F:hydrolase activity"/>
    <property type="evidence" value="ECO:0007669"/>
    <property type="project" value="UniProtKB-KW"/>
</dbReference>
<dbReference type="EMBL" id="CH991555">
    <property type="protein sequence ID" value="EDQ88228.1"/>
    <property type="molecule type" value="Genomic_DNA"/>
</dbReference>
<evidence type="ECO:0000256" key="2">
    <source>
        <dbReference type="ARBA" id="ARBA00022801"/>
    </source>
</evidence>
<dbReference type="ESTHER" id="monbe-a9v2b0">
    <property type="family name" value="Carb_B_Root"/>
</dbReference>
<evidence type="ECO:0000313" key="6">
    <source>
        <dbReference type="Proteomes" id="UP000001357"/>
    </source>
</evidence>
<dbReference type="InterPro" id="IPR002018">
    <property type="entry name" value="CarbesteraseB"/>
</dbReference>
<dbReference type="Pfam" id="PF00135">
    <property type="entry name" value="COesterase"/>
    <property type="match status" value="1"/>
</dbReference>
<evidence type="ECO:0000313" key="5">
    <source>
        <dbReference type="EMBL" id="EDQ88228.1"/>
    </source>
</evidence>
<feature type="chain" id="PRO_5005122279" description="Carboxylic ester hydrolase" evidence="3">
    <location>
        <begin position="24"/>
        <end position="639"/>
    </location>
</feature>
<dbReference type="Gene3D" id="3.40.50.1820">
    <property type="entry name" value="alpha/beta hydrolase"/>
    <property type="match status" value="1"/>
</dbReference>
<protein>
    <recommendedName>
        <fullName evidence="3">Carboxylic ester hydrolase</fullName>
        <ecNumber evidence="3">3.1.1.-</ecNumber>
    </recommendedName>
</protein>
<evidence type="ECO:0000259" key="4">
    <source>
        <dbReference type="Pfam" id="PF00135"/>
    </source>
</evidence>
<dbReference type="InParanoid" id="A9V2B0"/>
<dbReference type="PANTHER" id="PTHR43142">
    <property type="entry name" value="CARBOXYLIC ESTER HYDROLASE"/>
    <property type="match status" value="1"/>
</dbReference>
<keyword evidence="2 3" id="KW-0378">Hydrolase</keyword>
<evidence type="ECO:0000256" key="3">
    <source>
        <dbReference type="RuleBase" id="RU361235"/>
    </source>
</evidence>
<keyword evidence="3" id="KW-0732">Signal</keyword>
<dbReference type="OMA" id="KAVMFWL"/>
<dbReference type="PROSITE" id="PS00122">
    <property type="entry name" value="CARBOXYLESTERASE_B_1"/>
    <property type="match status" value="1"/>
</dbReference>
<dbReference type="RefSeq" id="XP_001746821.1">
    <property type="nucleotide sequence ID" value="XM_001746769.1"/>
</dbReference>
<evidence type="ECO:0000256" key="1">
    <source>
        <dbReference type="ARBA" id="ARBA00005964"/>
    </source>
</evidence>
<proteinExistence type="inferred from homology"/>
<gene>
    <name evidence="5" type="ORF">MONBRDRAFT_32887</name>
</gene>